<accession>A0A2B5I3W1</accession>
<organism evidence="1 2">
    <name type="scientific">Bacillus wiedmannii</name>
    <dbReference type="NCBI Taxonomy" id="1890302"/>
    <lineage>
        <taxon>Bacteria</taxon>
        <taxon>Bacillati</taxon>
        <taxon>Bacillota</taxon>
        <taxon>Bacilli</taxon>
        <taxon>Bacillales</taxon>
        <taxon>Bacillaceae</taxon>
        <taxon>Bacillus</taxon>
        <taxon>Bacillus cereus group</taxon>
    </lineage>
</organism>
<evidence type="ECO:0000313" key="1">
    <source>
        <dbReference type="EMBL" id="PFZ19531.1"/>
    </source>
</evidence>
<protein>
    <recommendedName>
        <fullName evidence="3">YqaJ viral recombinase domain-containing protein</fullName>
    </recommendedName>
</protein>
<name>A0A2B5I3W1_9BACI</name>
<dbReference type="RefSeq" id="WP_098577750.1">
    <property type="nucleotide sequence ID" value="NZ_NVGE01000074.1"/>
</dbReference>
<sequence>MSRNAAQLLRQNTKETFAYEIAEEFRQFLETWHSYSEPYDTPLDIWLHESYAEVLSKSTFLDYRSLPYFSPSSANSCPRELYEKALRSPRDQAEVKPWQRRWQFIGTTIGDAIQRDILLSERHYEKYTGEKPRFRIERTKDGYPAFEDFVKTRKVIEHDGQRFSLIGTCDGILEYTDENGVITRVGLEIKSKQTSYSRTSEYSLREPGADHVKQVTCYSLMYDFDYYIVLYMNASKKAWNMNEEDYAKYPDFRAFGIAITDDMRNEVLDKFASIVAAVKTKQPPKLDIEHWTFNNYKSACAQSLSDEEYEEIRTQVSRVKRSSLSDVKKAPYIGALEFIDKVRSCDDGSK</sequence>
<dbReference type="Gene3D" id="3.90.320.10">
    <property type="match status" value="1"/>
</dbReference>
<dbReference type="InterPro" id="IPR011604">
    <property type="entry name" value="PDDEXK-like_dom_sf"/>
</dbReference>
<reference evidence="1 2" key="1">
    <citation type="submission" date="2017-09" db="EMBL/GenBank/DDBJ databases">
        <title>Large-scale bioinformatics analysis of Bacillus genomes uncovers conserved roles of natural products in bacterial physiology.</title>
        <authorList>
            <consortium name="Agbiome Team Llc"/>
            <person name="Bleich R.M."/>
            <person name="Grubbs K.J."/>
            <person name="Santa Maria K.C."/>
            <person name="Allen S.E."/>
            <person name="Farag S."/>
            <person name="Shank E.A."/>
            <person name="Bowers A."/>
        </authorList>
    </citation>
    <scope>NUCLEOTIDE SEQUENCE [LARGE SCALE GENOMIC DNA]</scope>
    <source>
        <strain evidence="1 2">AFS080080</strain>
    </source>
</reference>
<dbReference type="AlphaFoldDB" id="A0A2B5I3W1"/>
<dbReference type="EMBL" id="NVGE01000074">
    <property type="protein sequence ID" value="PFZ19531.1"/>
    <property type="molecule type" value="Genomic_DNA"/>
</dbReference>
<gene>
    <name evidence="1" type="ORF">COL66_29230</name>
</gene>
<comment type="caution">
    <text evidence="1">The sequence shown here is derived from an EMBL/GenBank/DDBJ whole genome shotgun (WGS) entry which is preliminary data.</text>
</comment>
<evidence type="ECO:0008006" key="3">
    <source>
        <dbReference type="Google" id="ProtNLM"/>
    </source>
</evidence>
<evidence type="ECO:0000313" key="2">
    <source>
        <dbReference type="Proteomes" id="UP000223311"/>
    </source>
</evidence>
<proteinExistence type="predicted"/>
<dbReference type="Proteomes" id="UP000223311">
    <property type="component" value="Unassembled WGS sequence"/>
</dbReference>